<reference evidence="7" key="1">
    <citation type="submission" date="2014-11" db="EMBL/GenBank/DDBJ databases">
        <authorList>
            <person name="Otto D Thomas"/>
            <person name="Naeem Raeece"/>
        </authorList>
    </citation>
    <scope>NUCLEOTIDE SEQUENCE</scope>
</reference>
<keyword evidence="5" id="KW-0521">NADP</keyword>
<accession>A0A0G4HEK9</accession>
<organism evidence="7">
    <name type="scientific">Chromera velia CCMP2878</name>
    <dbReference type="NCBI Taxonomy" id="1169474"/>
    <lineage>
        <taxon>Eukaryota</taxon>
        <taxon>Sar</taxon>
        <taxon>Alveolata</taxon>
        <taxon>Colpodellida</taxon>
        <taxon>Chromeraceae</taxon>
        <taxon>Chromera</taxon>
    </lineage>
</organism>
<keyword evidence="4" id="KW-0274">FAD</keyword>
<evidence type="ECO:0000256" key="4">
    <source>
        <dbReference type="ARBA" id="ARBA00022827"/>
    </source>
</evidence>
<dbReference type="EMBL" id="CDMZ01002459">
    <property type="protein sequence ID" value="CEM42476.1"/>
    <property type="molecule type" value="Genomic_DNA"/>
</dbReference>
<evidence type="ECO:0000313" key="7">
    <source>
        <dbReference type="EMBL" id="CEM42476.1"/>
    </source>
</evidence>
<evidence type="ECO:0008006" key="8">
    <source>
        <dbReference type="Google" id="ProtNLM"/>
    </source>
</evidence>
<keyword evidence="6" id="KW-0520">NAD</keyword>
<dbReference type="PANTHER" id="PTHR46091">
    <property type="entry name" value="BLR7054 PROTEIN"/>
    <property type="match status" value="1"/>
</dbReference>
<evidence type="ECO:0000256" key="6">
    <source>
        <dbReference type="ARBA" id="ARBA00023027"/>
    </source>
</evidence>
<dbReference type="Pfam" id="PF13450">
    <property type="entry name" value="NAD_binding_8"/>
    <property type="match status" value="1"/>
</dbReference>
<protein>
    <recommendedName>
        <fullName evidence="8">Amine oxidase domain-containing protein</fullName>
    </recommendedName>
</protein>
<sequence length="607" mass="66908">MPLGVVLGSAAAVGASLYYAEDWRVRGIIAGSAAIFGLWLADPFRKKVSLNRPKRALLHDKFDVKKIPKKVDVVVIGSGMGSLSSAAILSRLGYVVVVLEAHPDVCGGATHQFDLKGYRFDSGLHYTVPWSGPLFQLTCLKKASEVVPFELMGEEDGTFDRIILGEEEFKIKQGEKHLPEMYKRFGSGPEGKRAIDKYLKLSNDAMATLKVFFLARLLPKWMQNLIWYFCNGSLERLAKPTGEEVIRSLSKDRKLVSLLSSMWIDTGARPDRASFLMVAAVFRGLAMEGGVYPRGGSQRLASELVPVIEEGGGRVLIDAPVSEILTDERRGGRVCGVRLQSGVEILCDRVVSGAGYRATMGRLVPRPTRERFGIPVEVPGVAQSCGFVMLNIGIEGRAEELGVSNCNVWHLPVDKDGDMYSPMLSYFDAPLADDTDPPAFITVGSLKDQSYSEKHPEKTSCQVLLMAPLKWFEVSASESDGDKRGEEYMKIKKKWEEKGMKVFYKRFPKTQGRVRLVDVSTPLSIEKWLHSHSGSAVGLDVTPERFCDPQVRDILDPVSKIPGLFMTGQDTLLCGVTLAQMSGVVTAFRMSGFLPSLKIVLQSLFLV</sequence>
<dbReference type="Gene3D" id="3.50.50.60">
    <property type="entry name" value="FAD/NAD(P)-binding domain"/>
    <property type="match status" value="2"/>
</dbReference>
<dbReference type="VEuPathDB" id="CryptoDB:Cvel_26773"/>
<evidence type="ECO:0000256" key="5">
    <source>
        <dbReference type="ARBA" id="ARBA00022857"/>
    </source>
</evidence>
<gene>
    <name evidence="7" type="ORF">Cvel_26773</name>
</gene>
<dbReference type="InterPro" id="IPR036188">
    <property type="entry name" value="FAD/NAD-bd_sf"/>
</dbReference>
<dbReference type="SUPFAM" id="SSF51905">
    <property type="entry name" value="FAD/NAD(P)-binding domain"/>
    <property type="match status" value="1"/>
</dbReference>
<keyword evidence="2" id="KW-0285">Flavoprotein</keyword>
<dbReference type="AlphaFoldDB" id="A0A0G4HEK9"/>
<dbReference type="PANTHER" id="PTHR46091:SF3">
    <property type="entry name" value="AMINE OXIDASE DOMAIN-CONTAINING PROTEIN"/>
    <property type="match status" value="1"/>
</dbReference>
<evidence type="ECO:0000256" key="1">
    <source>
        <dbReference type="ARBA" id="ARBA00005855"/>
    </source>
</evidence>
<proteinExistence type="inferred from homology"/>
<comment type="similarity">
    <text evidence="1">Belongs to the carotenoid/retinoid oxidoreductase family. CrtISO subfamily.</text>
</comment>
<evidence type="ECO:0000256" key="3">
    <source>
        <dbReference type="ARBA" id="ARBA00022729"/>
    </source>
</evidence>
<dbReference type="InterPro" id="IPR052206">
    <property type="entry name" value="Retinol_saturase"/>
</dbReference>
<dbReference type="PhylomeDB" id="A0A0G4HEK9"/>
<keyword evidence="3" id="KW-0732">Signal</keyword>
<name>A0A0G4HEK9_9ALVE</name>
<evidence type="ECO:0000256" key="2">
    <source>
        <dbReference type="ARBA" id="ARBA00022630"/>
    </source>
</evidence>